<feature type="transmembrane region" description="Helical" evidence="1">
    <location>
        <begin position="16"/>
        <end position="34"/>
    </location>
</feature>
<keyword evidence="1" id="KW-0472">Membrane</keyword>
<dbReference type="Proteomes" id="UP001519921">
    <property type="component" value="Unassembled WGS sequence"/>
</dbReference>
<protein>
    <submittedName>
        <fullName evidence="2">ABC transporter permease</fullName>
    </submittedName>
</protein>
<evidence type="ECO:0000313" key="3">
    <source>
        <dbReference type="Proteomes" id="UP001519921"/>
    </source>
</evidence>
<keyword evidence="3" id="KW-1185">Reference proteome</keyword>
<organism evidence="2 3">
    <name type="scientific">Clostridium weizhouense</name>
    <dbReference type="NCBI Taxonomy" id="2859781"/>
    <lineage>
        <taxon>Bacteria</taxon>
        <taxon>Bacillati</taxon>
        <taxon>Bacillota</taxon>
        <taxon>Clostridia</taxon>
        <taxon>Eubacteriales</taxon>
        <taxon>Clostridiaceae</taxon>
        <taxon>Clostridium</taxon>
    </lineage>
</organism>
<sequence>MFNIIYSEFLKLKKSYIIIIALIVTLFIPIVMVIEMGKDNCIKGYIVNMDFFQIQFIYIVIFSLISSYIFSREFIDKTANVIYSYPMSRMKIFFGKFITILMIILFIYVINFFIRILILYAIWGWAEVKDVINYEVKILVYSFLAQILIIPIPILIGGISKNIIFSVIYGVLGAVSSIFMMISGIYMQCSPLMIPFLPVCYFYVGDPIDFILVPIVGVSTFVISMFLCIYHYNNIEIN</sequence>
<comment type="caution">
    <text evidence="2">The sequence shown here is derived from an EMBL/GenBank/DDBJ whole genome shotgun (WGS) entry which is preliminary data.</text>
</comment>
<gene>
    <name evidence="2" type="ORF">KYD98_11600</name>
</gene>
<name>A0ABS7APZ9_9CLOT</name>
<keyword evidence="1" id="KW-1133">Transmembrane helix</keyword>
<keyword evidence="1" id="KW-0812">Transmembrane</keyword>
<dbReference type="Pfam" id="PF12730">
    <property type="entry name" value="ABC2_membrane_4"/>
    <property type="match status" value="1"/>
</dbReference>
<feature type="transmembrane region" description="Helical" evidence="1">
    <location>
        <begin position="163"/>
        <end position="187"/>
    </location>
</feature>
<dbReference type="RefSeq" id="WP_219780204.1">
    <property type="nucleotide sequence ID" value="NZ_JAHXPT010000009.1"/>
</dbReference>
<evidence type="ECO:0000313" key="2">
    <source>
        <dbReference type="EMBL" id="MBW6410738.1"/>
    </source>
</evidence>
<dbReference type="EMBL" id="JAHXPT010000009">
    <property type="protein sequence ID" value="MBW6410738.1"/>
    <property type="molecule type" value="Genomic_DNA"/>
</dbReference>
<evidence type="ECO:0000256" key="1">
    <source>
        <dbReference type="SAM" id="Phobius"/>
    </source>
</evidence>
<feature type="transmembrane region" description="Helical" evidence="1">
    <location>
        <begin position="207"/>
        <end position="232"/>
    </location>
</feature>
<proteinExistence type="predicted"/>
<feature type="transmembrane region" description="Helical" evidence="1">
    <location>
        <begin position="54"/>
        <end position="71"/>
    </location>
</feature>
<feature type="transmembrane region" description="Helical" evidence="1">
    <location>
        <begin position="138"/>
        <end position="156"/>
    </location>
</feature>
<reference evidence="2 3" key="1">
    <citation type="submission" date="2021-07" db="EMBL/GenBank/DDBJ databases">
        <title>Clostridium weizhouense sp. nov., an anaerobic bacterium isolated from activated sludge of Petroleum wastewater.</title>
        <authorList>
            <person name="Li Q."/>
        </authorList>
    </citation>
    <scope>NUCLEOTIDE SEQUENCE [LARGE SCALE GENOMIC DNA]</scope>
    <source>
        <strain evidence="2 3">YB-6</strain>
    </source>
</reference>
<accession>A0ABS7APZ9</accession>
<feature type="transmembrane region" description="Helical" evidence="1">
    <location>
        <begin position="92"/>
        <end position="118"/>
    </location>
</feature>